<dbReference type="InterPro" id="IPR036709">
    <property type="entry name" value="Autotransporte_beta_dom_sf"/>
</dbReference>
<sequence>MAYQKSQSYSINDTLVKDNGFRSVYGAVGSRFAYTWRYSNTHIRPYLDLAVGREFIDQNTIHVDNETIQVPNDKYGLYSAIGLETSINRTIKAYLHMSYEHKKSARLKTITAGVNYRW</sequence>
<dbReference type="InterPro" id="IPR006315">
    <property type="entry name" value="OM_autotransptr_brl_dom"/>
</dbReference>
<evidence type="ECO:0000259" key="1">
    <source>
        <dbReference type="Pfam" id="PF03797"/>
    </source>
</evidence>
<evidence type="ECO:0000313" key="2">
    <source>
        <dbReference type="EMBL" id="AIL32016.1"/>
    </source>
</evidence>
<feature type="domain" description="Autotransporter" evidence="1">
    <location>
        <begin position="3"/>
        <end position="96"/>
    </location>
</feature>
<keyword evidence="3" id="KW-1185">Reference proteome</keyword>
<dbReference type="EMBL" id="CP009238">
    <property type="protein sequence ID" value="AIL32016.1"/>
    <property type="molecule type" value="Genomic_DNA"/>
</dbReference>
<dbReference type="HOGENOM" id="CLU_139680_0_0_4"/>
<dbReference type="SUPFAM" id="SSF103515">
    <property type="entry name" value="Autotransporter"/>
    <property type="match status" value="1"/>
</dbReference>
<proteinExistence type="predicted"/>
<organism evidence="2 3">
    <name type="scientific">Basilea psittacipulmonis DSM 24701</name>
    <dbReference type="NCBI Taxonomy" id="1072685"/>
    <lineage>
        <taxon>Bacteria</taxon>
        <taxon>Pseudomonadati</taxon>
        <taxon>Pseudomonadota</taxon>
        <taxon>Betaproteobacteria</taxon>
        <taxon>Burkholderiales</taxon>
        <taxon>Alcaligenaceae</taxon>
        <taxon>Basilea</taxon>
    </lineage>
</organism>
<dbReference type="AlphaFoldDB" id="A0A077DCW7"/>
<dbReference type="Pfam" id="PF03797">
    <property type="entry name" value="Autotransporter"/>
    <property type="match status" value="1"/>
</dbReference>
<gene>
    <name evidence="2" type="ORF">IX83_00570</name>
</gene>
<evidence type="ECO:0000313" key="3">
    <source>
        <dbReference type="Proteomes" id="UP000028945"/>
    </source>
</evidence>
<dbReference type="InterPro" id="IPR005546">
    <property type="entry name" value="Autotransporte_beta"/>
</dbReference>
<dbReference type="KEGG" id="bpsi:IX83_00570"/>
<protein>
    <recommendedName>
        <fullName evidence="1">Autotransporter domain-containing protein</fullName>
    </recommendedName>
</protein>
<dbReference type="Proteomes" id="UP000028945">
    <property type="component" value="Chromosome"/>
</dbReference>
<dbReference type="NCBIfam" id="TIGR01414">
    <property type="entry name" value="autotrans_barl"/>
    <property type="match status" value="1"/>
</dbReference>
<accession>A0A077DCW7</accession>
<name>A0A077DCW7_9BURK</name>
<reference evidence="2 3" key="1">
    <citation type="journal article" date="2014" name="BMC Genomics">
        <title>A genomic perspective on a new bacterial genus and species from the Alcaligenaceae family, Basilea psittacipulmonis.</title>
        <authorList>
            <person name="Whiteson K.L."/>
            <person name="Hernandez D."/>
            <person name="Lazarevic V."/>
            <person name="Gaia N."/>
            <person name="Farinelli L."/>
            <person name="Francois P."/>
            <person name="Pilo P."/>
            <person name="Frey J."/>
            <person name="Schrenzel J."/>
        </authorList>
    </citation>
    <scope>NUCLEOTIDE SEQUENCE [LARGE SCALE GENOMIC DNA]</scope>
    <source>
        <strain evidence="2 3">DSM 24701</strain>
    </source>
</reference>
<dbReference type="GO" id="GO:0019867">
    <property type="term" value="C:outer membrane"/>
    <property type="evidence" value="ECO:0007669"/>
    <property type="project" value="InterPro"/>
</dbReference>
<dbReference type="Gene3D" id="2.40.128.130">
    <property type="entry name" value="Autotransporter beta-domain"/>
    <property type="match status" value="1"/>
</dbReference>